<dbReference type="GO" id="GO:0006843">
    <property type="term" value="P:mitochondrial citrate transmembrane transport"/>
    <property type="evidence" value="ECO:0007669"/>
    <property type="project" value="TreeGrafter"/>
</dbReference>
<gene>
    <name evidence="13" type="ORF">LTR62_000896</name>
</gene>
<evidence type="ECO:0000256" key="6">
    <source>
        <dbReference type="ARBA" id="ARBA00022792"/>
    </source>
</evidence>
<keyword evidence="8" id="KW-0496">Mitochondrion</keyword>
<evidence type="ECO:0000313" key="14">
    <source>
        <dbReference type="Proteomes" id="UP001310890"/>
    </source>
</evidence>
<dbReference type="AlphaFoldDB" id="A0AAN7TK71"/>
<evidence type="ECO:0000256" key="10">
    <source>
        <dbReference type="PROSITE-ProRule" id="PRU00282"/>
    </source>
</evidence>
<proteinExistence type="inferred from homology"/>
<dbReference type="GO" id="GO:0031966">
    <property type="term" value="C:mitochondrial membrane"/>
    <property type="evidence" value="ECO:0007669"/>
    <property type="project" value="UniProtKB-SubCell"/>
</dbReference>
<evidence type="ECO:0000256" key="1">
    <source>
        <dbReference type="ARBA" id="ARBA00004225"/>
    </source>
</evidence>
<dbReference type="InterPro" id="IPR023395">
    <property type="entry name" value="MCP_dom_sf"/>
</dbReference>
<dbReference type="PROSITE" id="PS50920">
    <property type="entry name" value="SOLCAR"/>
    <property type="match status" value="2"/>
</dbReference>
<evidence type="ECO:0000256" key="4">
    <source>
        <dbReference type="ARBA" id="ARBA00022692"/>
    </source>
</evidence>
<evidence type="ECO:0000313" key="13">
    <source>
        <dbReference type="EMBL" id="KAK5107702.1"/>
    </source>
</evidence>
<evidence type="ECO:0000256" key="5">
    <source>
        <dbReference type="ARBA" id="ARBA00022737"/>
    </source>
</evidence>
<keyword evidence="7" id="KW-1133">Transmembrane helix</keyword>
<feature type="repeat" description="Solcar" evidence="10">
    <location>
        <begin position="14"/>
        <end position="104"/>
    </location>
</feature>
<dbReference type="Proteomes" id="UP001310890">
    <property type="component" value="Unassembled WGS sequence"/>
</dbReference>
<sequence>MASNPKADTSIAAHPALLCFVAGSIAGGVEASITYPVECVKTRLQLRKETGKAMETTHSRFLVFRDLVRREGARALYTGCSALIVGSVAKDGIRFLTFDTIKSAFKDPDTGTPPPLRSLLAGLRSGVLSSTFASTPTERIKVALIDDARTAKRFRSARDAVRILYHEQGFFGFYRGFASTTLEVRLTARTDSLRAHAFHL</sequence>
<keyword evidence="9 10" id="KW-0472">Membrane</keyword>
<evidence type="ECO:0000256" key="9">
    <source>
        <dbReference type="ARBA" id="ARBA00023136"/>
    </source>
</evidence>
<keyword evidence="6" id="KW-0999">Mitochondrion inner membrane</keyword>
<dbReference type="GO" id="GO:0071913">
    <property type="term" value="F:citrate secondary active transmembrane transporter activity"/>
    <property type="evidence" value="ECO:0007669"/>
    <property type="project" value="TreeGrafter"/>
</dbReference>
<dbReference type="PANTHER" id="PTHR45788">
    <property type="entry name" value="SUCCINATE/FUMARATE MITOCHONDRIAL TRANSPORTER-RELATED"/>
    <property type="match status" value="1"/>
</dbReference>
<comment type="similarity">
    <text evidence="2 11">Belongs to the mitochondrial carrier (TC 2.A.29) family.</text>
</comment>
<dbReference type="Pfam" id="PF00153">
    <property type="entry name" value="Mito_carr"/>
    <property type="match status" value="2"/>
</dbReference>
<evidence type="ECO:0000256" key="12">
    <source>
        <dbReference type="SAM" id="SignalP"/>
    </source>
</evidence>
<dbReference type="InterPro" id="IPR049563">
    <property type="entry name" value="TXTP-like"/>
</dbReference>
<keyword evidence="4 10" id="KW-0812">Transmembrane</keyword>
<dbReference type="Gene3D" id="1.50.40.10">
    <property type="entry name" value="Mitochondrial carrier domain"/>
    <property type="match status" value="1"/>
</dbReference>
<dbReference type="EMBL" id="JAVRRL010000110">
    <property type="protein sequence ID" value="KAK5107702.1"/>
    <property type="molecule type" value="Genomic_DNA"/>
</dbReference>
<evidence type="ECO:0000256" key="7">
    <source>
        <dbReference type="ARBA" id="ARBA00022989"/>
    </source>
</evidence>
<comment type="caution">
    <text evidence="13">The sequence shown here is derived from an EMBL/GenBank/DDBJ whole genome shotgun (WGS) entry which is preliminary data.</text>
</comment>
<protein>
    <recommendedName>
        <fullName evidence="15">Tricarboxylate transport protein</fullName>
    </recommendedName>
</protein>
<evidence type="ECO:0000256" key="11">
    <source>
        <dbReference type="RuleBase" id="RU000488"/>
    </source>
</evidence>
<reference evidence="13" key="1">
    <citation type="submission" date="2023-08" db="EMBL/GenBank/DDBJ databases">
        <title>Black Yeasts Isolated from many extreme environments.</title>
        <authorList>
            <person name="Coleine C."/>
            <person name="Stajich J.E."/>
            <person name="Selbmann L."/>
        </authorList>
    </citation>
    <scope>NUCLEOTIDE SEQUENCE</scope>
    <source>
        <strain evidence="13">CCFEE 5401</strain>
    </source>
</reference>
<evidence type="ECO:0000256" key="3">
    <source>
        <dbReference type="ARBA" id="ARBA00022448"/>
    </source>
</evidence>
<evidence type="ECO:0000256" key="2">
    <source>
        <dbReference type="ARBA" id="ARBA00006375"/>
    </source>
</evidence>
<evidence type="ECO:0008006" key="15">
    <source>
        <dbReference type="Google" id="ProtNLM"/>
    </source>
</evidence>
<name>A0AAN7TK71_9PEZI</name>
<keyword evidence="5" id="KW-0677">Repeat</keyword>
<keyword evidence="12" id="KW-0732">Signal</keyword>
<organism evidence="13 14">
    <name type="scientific">Meristemomyces frigidus</name>
    <dbReference type="NCBI Taxonomy" id="1508187"/>
    <lineage>
        <taxon>Eukaryota</taxon>
        <taxon>Fungi</taxon>
        <taxon>Dikarya</taxon>
        <taxon>Ascomycota</taxon>
        <taxon>Pezizomycotina</taxon>
        <taxon>Dothideomycetes</taxon>
        <taxon>Dothideomycetidae</taxon>
        <taxon>Mycosphaerellales</taxon>
        <taxon>Teratosphaeriaceae</taxon>
        <taxon>Meristemomyces</taxon>
    </lineage>
</organism>
<dbReference type="InterPro" id="IPR018108">
    <property type="entry name" value="MCP_transmembrane"/>
</dbReference>
<keyword evidence="3 11" id="KW-0813">Transport</keyword>
<comment type="subcellular location">
    <subcellularLocation>
        <location evidence="1">Mitochondrion membrane</location>
        <topology evidence="1">Multi-pass membrane protein</topology>
    </subcellularLocation>
</comment>
<feature type="repeat" description="Solcar" evidence="10">
    <location>
        <begin position="113"/>
        <end position="200"/>
    </location>
</feature>
<dbReference type="PANTHER" id="PTHR45788:SF3">
    <property type="entry name" value="TRICARBOXYLATE TRANSPORT PROTEIN"/>
    <property type="match status" value="1"/>
</dbReference>
<accession>A0AAN7TK71</accession>
<dbReference type="SUPFAM" id="SSF103506">
    <property type="entry name" value="Mitochondrial carrier"/>
    <property type="match status" value="1"/>
</dbReference>
<evidence type="ECO:0000256" key="8">
    <source>
        <dbReference type="ARBA" id="ARBA00023128"/>
    </source>
</evidence>
<feature type="chain" id="PRO_5043033479" description="Tricarboxylate transport protein" evidence="12">
    <location>
        <begin position="32"/>
        <end position="200"/>
    </location>
</feature>
<feature type="signal peptide" evidence="12">
    <location>
        <begin position="1"/>
        <end position="31"/>
    </location>
</feature>